<protein>
    <recommendedName>
        <fullName evidence="4">Inner membrane protein</fullName>
    </recommendedName>
</protein>
<evidence type="ECO:0008006" key="4">
    <source>
        <dbReference type="Google" id="ProtNLM"/>
    </source>
</evidence>
<comment type="caution">
    <text evidence="2">The sequence shown here is derived from an EMBL/GenBank/DDBJ whole genome shotgun (WGS) entry which is preliminary data.</text>
</comment>
<reference evidence="2 3" key="1">
    <citation type="submission" date="2021-10" db="EMBL/GenBank/DDBJ databases">
        <title>Collection of gut derived symbiotic bacterial strains cultured from healthy donors.</title>
        <authorList>
            <person name="Lin H."/>
            <person name="Littmann E."/>
            <person name="Claire K."/>
            <person name="Pamer E."/>
        </authorList>
    </citation>
    <scope>NUCLEOTIDE SEQUENCE [LARGE SCALE GENOMIC DNA]</scope>
    <source>
        <strain evidence="2 3">MSK.17.68</strain>
    </source>
</reference>
<evidence type="ECO:0000256" key="1">
    <source>
        <dbReference type="SAM" id="Phobius"/>
    </source>
</evidence>
<name>A0ABS8CZP8_9FIRM</name>
<sequence>MFNGNPNSRTLKVKGLEITLNYFFAALINLIDFALLFISWIPGLKNILDFMYRNPDIIEKQIPFLFGGSKGHRNFITHSVFNPVFLIYIFISSKLCVIFSLTPLNTILRPLLFLIGLCFVCHLLCDTMPKHWKGFANIKVYFFTHLISFSPITSKAWLYIGSFLSFSLLCEMIIFV</sequence>
<proteinExistence type="predicted"/>
<dbReference type="RefSeq" id="WP_024047686.1">
    <property type="nucleotide sequence ID" value="NZ_CZAH01000007.1"/>
</dbReference>
<accession>A0ABS8CZP8</accession>
<keyword evidence="1" id="KW-0812">Transmembrane</keyword>
<keyword evidence="3" id="KW-1185">Reference proteome</keyword>
<feature type="transmembrane region" description="Helical" evidence="1">
    <location>
        <begin position="107"/>
        <end position="125"/>
    </location>
</feature>
<feature type="transmembrane region" description="Helical" evidence="1">
    <location>
        <begin position="80"/>
        <end position="101"/>
    </location>
</feature>
<dbReference type="EMBL" id="JAJBMB010000014">
    <property type="protein sequence ID" value="MCB5446939.1"/>
    <property type="molecule type" value="Genomic_DNA"/>
</dbReference>
<evidence type="ECO:0000313" key="3">
    <source>
        <dbReference type="Proteomes" id="UP001299409"/>
    </source>
</evidence>
<keyword evidence="1" id="KW-1133">Transmembrane helix</keyword>
<organism evidence="2 3">
    <name type="scientific">Intestinibacter bartlettii</name>
    <dbReference type="NCBI Taxonomy" id="261299"/>
    <lineage>
        <taxon>Bacteria</taxon>
        <taxon>Bacillati</taxon>
        <taxon>Bacillota</taxon>
        <taxon>Clostridia</taxon>
        <taxon>Peptostreptococcales</taxon>
        <taxon>Peptostreptococcaceae</taxon>
        <taxon>Intestinibacter</taxon>
    </lineage>
</organism>
<dbReference type="Proteomes" id="UP001299409">
    <property type="component" value="Unassembled WGS sequence"/>
</dbReference>
<evidence type="ECO:0000313" key="2">
    <source>
        <dbReference type="EMBL" id="MCB5446939.1"/>
    </source>
</evidence>
<keyword evidence="1" id="KW-0472">Membrane</keyword>
<gene>
    <name evidence="2" type="ORF">LIP50_12100</name>
</gene>
<feature type="transmembrane region" description="Helical" evidence="1">
    <location>
        <begin position="20"/>
        <end position="41"/>
    </location>
</feature>